<dbReference type="CDD" id="cd01949">
    <property type="entry name" value="GGDEF"/>
    <property type="match status" value="1"/>
</dbReference>
<dbReference type="InterPro" id="IPR043128">
    <property type="entry name" value="Rev_trsase/Diguanyl_cyclase"/>
</dbReference>
<keyword evidence="4" id="KW-1185">Reference proteome</keyword>
<dbReference type="PANTHER" id="PTHR45138:SF6">
    <property type="entry name" value="DIGUANYLATE CYCLASE DGCN"/>
    <property type="match status" value="1"/>
</dbReference>
<evidence type="ECO:0000259" key="2">
    <source>
        <dbReference type="PROSITE" id="PS50887"/>
    </source>
</evidence>
<dbReference type="GO" id="GO:0052621">
    <property type="term" value="F:diguanylate cyclase activity"/>
    <property type="evidence" value="ECO:0007669"/>
    <property type="project" value="TreeGrafter"/>
</dbReference>
<dbReference type="InterPro" id="IPR029787">
    <property type="entry name" value="Nucleotide_cyclase"/>
</dbReference>
<comment type="caution">
    <text evidence="3">The sequence shown here is derived from an EMBL/GenBank/DDBJ whole genome shotgun (WGS) entry which is preliminary data.</text>
</comment>
<dbReference type="RefSeq" id="WP_113920163.1">
    <property type="nucleotide sequence ID" value="NZ_QNRX01000005.1"/>
</dbReference>
<dbReference type="PANTHER" id="PTHR45138">
    <property type="entry name" value="REGULATORY COMPONENTS OF SENSORY TRANSDUCTION SYSTEM"/>
    <property type="match status" value="1"/>
</dbReference>
<feature type="transmembrane region" description="Helical" evidence="1">
    <location>
        <begin position="6"/>
        <end position="24"/>
    </location>
</feature>
<dbReference type="GO" id="GO:0043709">
    <property type="term" value="P:cell adhesion involved in single-species biofilm formation"/>
    <property type="evidence" value="ECO:0007669"/>
    <property type="project" value="TreeGrafter"/>
</dbReference>
<dbReference type="SUPFAM" id="SSF55073">
    <property type="entry name" value="Nucleotide cyclase"/>
    <property type="match status" value="1"/>
</dbReference>
<dbReference type="GO" id="GO:1902201">
    <property type="term" value="P:negative regulation of bacterial-type flagellum-dependent cell motility"/>
    <property type="evidence" value="ECO:0007669"/>
    <property type="project" value="TreeGrafter"/>
</dbReference>
<sequence length="255" mass="29291">MFEARKVLVFLFVGIFLFYKIRILETMKKHREDSHVFIILICGLSLLFVGTFLDTFANYLHNQYIYLIIHTCFTVGSILFIIGIILWSNLTKRIINELEEVAHLDSLTRVLNRKGILKEYEALAKKGETFYLIICDLDGTKLINDTMGHLEGDKFICNTSQILTKLVGRKGHVSRIGGDEFLIIVVDSDSQFVEKTIVSIKDKIYRLYLEKDFGISIGYAAHPVDGQLFEELIEVADTRMYEDKNKHKINTSILG</sequence>
<dbReference type="Pfam" id="PF00990">
    <property type="entry name" value="GGDEF"/>
    <property type="match status" value="1"/>
</dbReference>
<dbReference type="Gene3D" id="3.30.70.270">
    <property type="match status" value="1"/>
</dbReference>
<evidence type="ECO:0000256" key="1">
    <source>
        <dbReference type="SAM" id="Phobius"/>
    </source>
</evidence>
<feature type="transmembrane region" description="Helical" evidence="1">
    <location>
        <begin position="36"/>
        <end position="53"/>
    </location>
</feature>
<reference evidence="3 4" key="1">
    <citation type="submission" date="2018-06" db="EMBL/GenBank/DDBJ databases">
        <title>Genomic Encyclopedia of Type Strains, Phase IV (KMG-IV): sequencing the most valuable type-strain genomes for metagenomic binning, comparative biology and taxonomic classification.</title>
        <authorList>
            <person name="Goeker M."/>
        </authorList>
    </citation>
    <scope>NUCLEOTIDE SEQUENCE [LARGE SCALE GENOMIC DNA]</scope>
    <source>
        <strain evidence="3 4">DSM 22112</strain>
    </source>
</reference>
<name>A0A366I9V3_9FIRM</name>
<evidence type="ECO:0000313" key="3">
    <source>
        <dbReference type="EMBL" id="RBP66732.1"/>
    </source>
</evidence>
<feature type="domain" description="GGDEF" evidence="2">
    <location>
        <begin position="128"/>
        <end position="255"/>
    </location>
</feature>
<dbReference type="EMBL" id="QNRX01000005">
    <property type="protein sequence ID" value="RBP66732.1"/>
    <property type="molecule type" value="Genomic_DNA"/>
</dbReference>
<dbReference type="SMART" id="SM00267">
    <property type="entry name" value="GGDEF"/>
    <property type="match status" value="1"/>
</dbReference>
<dbReference type="InterPro" id="IPR000160">
    <property type="entry name" value="GGDEF_dom"/>
</dbReference>
<feature type="transmembrane region" description="Helical" evidence="1">
    <location>
        <begin position="65"/>
        <end position="87"/>
    </location>
</feature>
<dbReference type="GO" id="GO:0005886">
    <property type="term" value="C:plasma membrane"/>
    <property type="evidence" value="ECO:0007669"/>
    <property type="project" value="TreeGrafter"/>
</dbReference>
<proteinExistence type="predicted"/>
<keyword evidence="1" id="KW-0472">Membrane</keyword>
<evidence type="ECO:0000313" key="4">
    <source>
        <dbReference type="Proteomes" id="UP000253490"/>
    </source>
</evidence>
<protein>
    <submittedName>
        <fullName evidence="3">Diguanylate cyclase (GGDEF)-like protein</fullName>
    </submittedName>
</protein>
<gene>
    <name evidence="3" type="ORF">DES36_105113</name>
</gene>
<dbReference type="AlphaFoldDB" id="A0A366I9V3"/>
<keyword evidence="1" id="KW-0812">Transmembrane</keyword>
<organism evidence="3 4">
    <name type="scientific">Alkalibaculum bacchi</name>
    <dbReference type="NCBI Taxonomy" id="645887"/>
    <lineage>
        <taxon>Bacteria</taxon>
        <taxon>Bacillati</taxon>
        <taxon>Bacillota</taxon>
        <taxon>Clostridia</taxon>
        <taxon>Eubacteriales</taxon>
        <taxon>Eubacteriaceae</taxon>
        <taxon>Alkalibaculum</taxon>
    </lineage>
</organism>
<dbReference type="Proteomes" id="UP000253490">
    <property type="component" value="Unassembled WGS sequence"/>
</dbReference>
<dbReference type="InterPro" id="IPR050469">
    <property type="entry name" value="Diguanylate_Cyclase"/>
</dbReference>
<dbReference type="NCBIfam" id="TIGR00254">
    <property type="entry name" value="GGDEF"/>
    <property type="match status" value="1"/>
</dbReference>
<dbReference type="OrthoDB" id="9759607at2"/>
<dbReference type="PROSITE" id="PS50887">
    <property type="entry name" value="GGDEF"/>
    <property type="match status" value="1"/>
</dbReference>
<accession>A0A366I9V3</accession>
<keyword evidence="1" id="KW-1133">Transmembrane helix</keyword>